<dbReference type="RefSeq" id="WP_386826044.1">
    <property type="nucleotide sequence ID" value="NZ_JBHTIF010000005.1"/>
</dbReference>
<sequence length="485" mass="51229">MSTPSKSTPSQSASLKYTPHALAATVALVLALTGCGAKQEEAPAAKPEVAAATPPAPPSVCQASQSWITSPNPPAEVPAAESFCDFYQFSWQWFLAQVSPAADTSTGANRVFETNRLHNPKIKSGQCSLPALMGQAKAALMLDIRDDKPQGFEDVQADGNALYDQNGNILVYNTWYSKAMCESTQAGFASGTFEIKVAWKVLPQPDPTYYSMQATLPGTKQQVTLGMVGFHLANWTANHPEMIWATFEHKTNAPLCDGSSAMPASGWSFASTDAATCLTQNPQKTSGPPSASCSSFAFNTPNQKQDPQPLTGTPNNICRQYAWGNQQGASVNGNNNQANVDAIVQLNEQLVGPKGMLTVLPDTDPMAIWKHYEMIGGIWTKGGASSGNAPVPHMSSGKVVPGDPNSPQRGSLELANMSMETFQQGDSSYVPNCFGCHNFDTAKPLNVSHICTSLFSSDDSGKNCVIPPPAAPAAAPAATAAPGKP</sequence>
<gene>
    <name evidence="1" type="ORF">ACFQ0E_17540</name>
</gene>
<dbReference type="EMBL" id="JBHTIF010000005">
    <property type="protein sequence ID" value="MFD0727400.1"/>
    <property type="molecule type" value="Genomic_DNA"/>
</dbReference>
<reference evidence="2" key="1">
    <citation type="journal article" date="2019" name="Int. J. Syst. Evol. Microbiol.">
        <title>The Global Catalogue of Microorganisms (GCM) 10K type strain sequencing project: providing services to taxonomists for standard genome sequencing and annotation.</title>
        <authorList>
            <consortium name="The Broad Institute Genomics Platform"/>
            <consortium name="The Broad Institute Genome Sequencing Center for Infectious Disease"/>
            <person name="Wu L."/>
            <person name="Ma J."/>
        </authorList>
    </citation>
    <scope>NUCLEOTIDE SEQUENCE [LARGE SCALE GENOMIC DNA]</scope>
    <source>
        <strain evidence="2">CCUG 55585</strain>
    </source>
</reference>
<comment type="caution">
    <text evidence="1">The sequence shown here is derived from an EMBL/GenBank/DDBJ whole genome shotgun (WGS) entry which is preliminary data.</text>
</comment>
<evidence type="ECO:0000313" key="1">
    <source>
        <dbReference type="EMBL" id="MFD0727400.1"/>
    </source>
</evidence>
<protein>
    <recommendedName>
        <fullName evidence="3">Cytochrome c family protein</fullName>
    </recommendedName>
</protein>
<evidence type="ECO:0000313" key="2">
    <source>
        <dbReference type="Proteomes" id="UP001597110"/>
    </source>
</evidence>
<dbReference type="PROSITE" id="PS51257">
    <property type="entry name" value="PROKAR_LIPOPROTEIN"/>
    <property type="match status" value="1"/>
</dbReference>
<keyword evidence="2" id="KW-1185">Reference proteome</keyword>
<accession>A0ABW2YGM0</accession>
<proteinExistence type="predicted"/>
<evidence type="ECO:0008006" key="3">
    <source>
        <dbReference type="Google" id="ProtNLM"/>
    </source>
</evidence>
<organism evidence="1 2">
    <name type="scientific">Lysobacter brunescens</name>
    <dbReference type="NCBI Taxonomy" id="262323"/>
    <lineage>
        <taxon>Bacteria</taxon>
        <taxon>Pseudomonadati</taxon>
        <taxon>Pseudomonadota</taxon>
        <taxon>Gammaproteobacteria</taxon>
        <taxon>Lysobacterales</taxon>
        <taxon>Lysobacteraceae</taxon>
        <taxon>Lysobacter</taxon>
    </lineage>
</organism>
<dbReference type="Proteomes" id="UP001597110">
    <property type="component" value="Unassembled WGS sequence"/>
</dbReference>
<name>A0ABW2YGM0_9GAMM</name>